<dbReference type="OrthoDB" id="6752030at2"/>
<evidence type="ECO:0000259" key="7">
    <source>
        <dbReference type="Pfam" id="PF00296"/>
    </source>
</evidence>
<gene>
    <name evidence="8" type="ORF">EOD42_20695</name>
</gene>
<evidence type="ECO:0000256" key="3">
    <source>
        <dbReference type="ARBA" id="ARBA00023002"/>
    </source>
</evidence>
<keyword evidence="9" id="KW-1185">Reference proteome</keyword>
<dbReference type="PANTHER" id="PTHR30011:SF16">
    <property type="entry name" value="C2H2 FINGER DOMAIN TRANSCRIPTION FACTOR (EUROFUNG)-RELATED"/>
    <property type="match status" value="1"/>
</dbReference>
<dbReference type="AlphaFoldDB" id="A0A437M2A0"/>
<dbReference type="EMBL" id="SACL01000009">
    <property type="protein sequence ID" value="RVT91742.1"/>
    <property type="molecule type" value="Genomic_DNA"/>
</dbReference>
<dbReference type="InterPro" id="IPR036661">
    <property type="entry name" value="Luciferase-like_sf"/>
</dbReference>
<evidence type="ECO:0000256" key="4">
    <source>
        <dbReference type="ARBA" id="ARBA00023033"/>
    </source>
</evidence>
<dbReference type="Pfam" id="PF00296">
    <property type="entry name" value="Bac_luciferase"/>
    <property type="match status" value="1"/>
</dbReference>
<proteinExistence type="inferred from homology"/>
<protein>
    <submittedName>
        <fullName evidence="8">LLM class flavin-dependent oxidoreductase</fullName>
    </submittedName>
</protein>
<feature type="binding site" evidence="6">
    <location>
        <position position="223"/>
    </location>
    <ligand>
        <name>FMN</name>
        <dbReference type="ChEBI" id="CHEBI:58210"/>
    </ligand>
</feature>
<name>A0A437M2A0_9PROT</name>
<evidence type="ECO:0000256" key="1">
    <source>
        <dbReference type="ARBA" id="ARBA00022630"/>
    </source>
</evidence>
<keyword evidence="4" id="KW-0503">Monooxygenase</keyword>
<reference evidence="8 9" key="1">
    <citation type="submission" date="2019-01" db="EMBL/GenBank/DDBJ databases">
        <authorList>
            <person name="Chen W.-M."/>
        </authorList>
    </citation>
    <scope>NUCLEOTIDE SEQUENCE [LARGE SCALE GENOMIC DNA]</scope>
    <source>
        <strain evidence="8 9">CCP-6</strain>
    </source>
</reference>
<dbReference type="PIRSF" id="PIRSF000337">
    <property type="entry name" value="NTA_MOA"/>
    <property type="match status" value="1"/>
</dbReference>
<dbReference type="GO" id="GO:0016705">
    <property type="term" value="F:oxidoreductase activity, acting on paired donors, with incorporation or reduction of molecular oxygen"/>
    <property type="evidence" value="ECO:0007669"/>
    <property type="project" value="InterPro"/>
</dbReference>
<feature type="binding site" evidence="6">
    <location>
        <position position="98"/>
    </location>
    <ligand>
        <name>FMN</name>
        <dbReference type="ChEBI" id="CHEBI:58210"/>
    </ligand>
</feature>
<feature type="domain" description="Luciferase-like" evidence="7">
    <location>
        <begin position="35"/>
        <end position="383"/>
    </location>
</feature>
<evidence type="ECO:0000256" key="2">
    <source>
        <dbReference type="ARBA" id="ARBA00022643"/>
    </source>
</evidence>
<feature type="binding site" evidence="6">
    <location>
        <position position="148"/>
    </location>
    <ligand>
        <name>FMN</name>
        <dbReference type="ChEBI" id="CHEBI:58210"/>
    </ligand>
</feature>
<dbReference type="InterPro" id="IPR016215">
    <property type="entry name" value="NTA_MOA"/>
</dbReference>
<dbReference type="PANTHER" id="PTHR30011">
    <property type="entry name" value="ALKANESULFONATE MONOOXYGENASE-RELATED"/>
    <property type="match status" value="1"/>
</dbReference>
<evidence type="ECO:0000313" key="8">
    <source>
        <dbReference type="EMBL" id="RVT91742.1"/>
    </source>
</evidence>
<keyword evidence="1 6" id="KW-0285">Flavoprotein</keyword>
<comment type="similarity">
    <text evidence="5">Belongs to the NtaA/SnaA/DszA monooxygenase family.</text>
</comment>
<evidence type="ECO:0000313" key="9">
    <source>
        <dbReference type="Proteomes" id="UP000282957"/>
    </source>
</evidence>
<dbReference type="NCBIfam" id="TIGR03860">
    <property type="entry name" value="FMN_nitrolo"/>
    <property type="match status" value="1"/>
</dbReference>
<accession>A0A437M2A0</accession>
<dbReference type="InterPro" id="IPR051260">
    <property type="entry name" value="Diverse_substr_monoxygenases"/>
</dbReference>
<organism evidence="8 9">
    <name type="scientific">Rhodovarius crocodyli</name>
    <dbReference type="NCBI Taxonomy" id="1979269"/>
    <lineage>
        <taxon>Bacteria</taxon>
        <taxon>Pseudomonadati</taxon>
        <taxon>Pseudomonadota</taxon>
        <taxon>Alphaproteobacteria</taxon>
        <taxon>Acetobacterales</taxon>
        <taxon>Roseomonadaceae</taxon>
        <taxon>Rhodovarius</taxon>
    </lineage>
</organism>
<dbReference type="InterPro" id="IPR011251">
    <property type="entry name" value="Luciferase-like_dom"/>
</dbReference>
<dbReference type="Proteomes" id="UP000282957">
    <property type="component" value="Unassembled WGS sequence"/>
</dbReference>
<feature type="binding site" evidence="6">
    <location>
        <position position="53"/>
    </location>
    <ligand>
        <name>FMN</name>
        <dbReference type="ChEBI" id="CHEBI:58210"/>
    </ligand>
</feature>
<keyword evidence="3" id="KW-0560">Oxidoreductase</keyword>
<dbReference type="Gene3D" id="3.20.20.30">
    <property type="entry name" value="Luciferase-like domain"/>
    <property type="match status" value="1"/>
</dbReference>
<evidence type="ECO:0000256" key="6">
    <source>
        <dbReference type="PIRSR" id="PIRSR000337-1"/>
    </source>
</evidence>
<comment type="caution">
    <text evidence="8">The sequence shown here is derived from an EMBL/GenBank/DDBJ whole genome shotgun (WGS) entry which is preliminary data.</text>
</comment>
<keyword evidence="2 6" id="KW-0288">FMN</keyword>
<evidence type="ECO:0000256" key="5">
    <source>
        <dbReference type="ARBA" id="ARBA00033748"/>
    </source>
</evidence>
<dbReference type="GO" id="GO:0004497">
    <property type="term" value="F:monooxygenase activity"/>
    <property type="evidence" value="ECO:0007669"/>
    <property type="project" value="UniProtKB-KW"/>
</dbReference>
<dbReference type="SUPFAM" id="SSF51679">
    <property type="entry name" value="Bacterial luciferase-like"/>
    <property type="match status" value="1"/>
</dbReference>
<dbReference type="RefSeq" id="WP_127789489.1">
    <property type="nucleotide sequence ID" value="NZ_SACL01000009.1"/>
</dbReference>
<feature type="binding site" evidence="6">
    <location>
        <position position="152"/>
    </location>
    <ligand>
        <name>FMN</name>
        <dbReference type="ChEBI" id="CHEBI:58210"/>
    </ligand>
</feature>
<sequence>MTKMLHFAWFGGPSAEVWDTDSAELYDWRRGELYMDIARMCERACMDMVLMADIAGIPTTYGGSADHYVKYGQQCYMDPAPILAMMGGATRHIGLGATLSTSFYPPFLLARMMGTLDHITGGRAAWNVVTSFSKTAAQNFGMDALPEHDERYNIADEYLELTRRLWDSWAPDAVIQDRKSGVYADPAKVKTLNFEGKYFRSRGPMTFPATPQGHPVIVMAGTSGRGQAFAVNNADMVIAHKNSIADMRTYSTQLREQLAAAGRDPASCKIFFSIKPVIGDTPSQAEAKWAQHYEDSNPEFGLSYVSAMLDLDLADFDLDKPLPPDLKVQGIQGKLLKYTQSKKDMTLREIAKHEGMRETYPIWGTPEQVADAIEQAAVEGGADGFHFRGHVGDYGYLTEITTKLMPILQKRGLARTSYAGQTLRENLLAF</sequence>